<organism evidence="10 11">
    <name type="scientific">Candidatus Woesebacteria bacterium GW2011_GWA1_37_7</name>
    <dbReference type="NCBI Taxonomy" id="1618545"/>
    <lineage>
        <taxon>Bacteria</taxon>
        <taxon>Candidatus Woeseibacteriota</taxon>
    </lineage>
</organism>
<keyword evidence="7 8" id="KW-0472">Membrane</keyword>
<feature type="transmembrane region" description="Helical" evidence="8">
    <location>
        <begin position="231"/>
        <end position="252"/>
    </location>
</feature>
<comment type="caution">
    <text evidence="10">The sequence shown here is derived from an EMBL/GenBank/DDBJ whole genome shotgun (WGS) entry which is preliminary data.</text>
</comment>
<keyword evidence="6 8" id="KW-1133">Transmembrane helix</keyword>
<dbReference type="Proteomes" id="UP000034591">
    <property type="component" value="Unassembled WGS sequence"/>
</dbReference>
<dbReference type="InterPro" id="IPR038731">
    <property type="entry name" value="RgtA/B/C-like"/>
</dbReference>
<feature type="non-terminal residue" evidence="10">
    <location>
        <position position="1"/>
    </location>
</feature>
<keyword evidence="3" id="KW-0328">Glycosyltransferase</keyword>
<protein>
    <submittedName>
        <fullName evidence="10">Glycosyl transferase family 39</fullName>
    </submittedName>
</protein>
<keyword evidence="5 8" id="KW-0812">Transmembrane</keyword>
<evidence type="ECO:0000256" key="1">
    <source>
        <dbReference type="ARBA" id="ARBA00004651"/>
    </source>
</evidence>
<evidence type="ECO:0000256" key="8">
    <source>
        <dbReference type="SAM" id="Phobius"/>
    </source>
</evidence>
<evidence type="ECO:0000256" key="5">
    <source>
        <dbReference type="ARBA" id="ARBA00022692"/>
    </source>
</evidence>
<feature type="transmembrane region" description="Helical" evidence="8">
    <location>
        <begin position="367"/>
        <end position="385"/>
    </location>
</feature>
<dbReference type="GO" id="GO:0005886">
    <property type="term" value="C:plasma membrane"/>
    <property type="evidence" value="ECO:0007669"/>
    <property type="project" value="UniProtKB-SubCell"/>
</dbReference>
<feature type="transmembrane region" description="Helical" evidence="8">
    <location>
        <begin position="287"/>
        <end position="305"/>
    </location>
</feature>
<keyword evidence="2" id="KW-1003">Cell membrane</keyword>
<evidence type="ECO:0000313" key="10">
    <source>
        <dbReference type="EMBL" id="KKQ38121.1"/>
    </source>
</evidence>
<sequence length="488" mass="55444">SEYCVRQKMKKALSYFLLTAFLLVGFALRLYKVSSPVADWHSWRQADTASVSKIYVEEGIEPLNPRYLDISTIQTGYYNPKGLRLVEFPLYNIIHALLFKAYPGLSLEVWGRLTSTFSALISSVFIFALGNRFIGKNGGLIASAVFLFTPYNIYFSRVILPEPLAVTLALAGLWAFVKFFDSESWLYFFSSAILISLSILVKPFTLFYLVPVIYLSLKKYDLKGILWTPKLLINFLAFVNIIIVPFLIWRVWINMSPAGIPHFTWAFNGDKIRFRPAFFRWIFGERIGRLILGVWGLIPFSIGVLISNKKNIFNLVFFLSVIAFAFNIATASVRHDYYQIFLIPPISLIFAQGALALWKSFPGMDKTLARGILIFASFIALIVSGNEVKAFYAVNHPEIVEAGKLADEILPKDAFVLAPYNGDTAFLYQTGRRGWPVIEDSIDNLIEKGADYYISVDVGSLDSKNFRERFEVVRETSSFVILDLHKEK</sequence>
<dbReference type="GO" id="GO:0009103">
    <property type="term" value="P:lipopolysaccharide biosynthetic process"/>
    <property type="evidence" value="ECO:0007669"/>
    <property type="project" value="UniProtKB-ARBA"/>
</dbReference>
<feature type="transmembrane region" description="Helical" evidence="8">
    <location>
        <begin position="117"/>
        <end position="134"/>
    </location>
</feature>
<gene>
    <name evidence="10" type="ORF">US53_C0001G0026</name>
</gene>
<comment type="subcellular location">
    <subcellularLocation>
        <location evidence="1">Cell membrane</location>
        <topology evidence="1">Multi-pass membrane protein</topology>
    </subcellularLocation>
</comment>
<dbReference type="AlphaFoldDB" id="A0A0G0KC35"/>
<evidence type="ECO:0000259" key="9">
    <source>
        <dbReference type="Pfam" id="PF13231"/>
    </source>
</evidence>
<feature type="transmembrane region" description="Helical" evidence="8">
    <location>
        <begin position="12"/>
        <end position="31"/>
    </location>
</feature>
<dbReference type="GO" id="GO:0016763">
    <property type="term" value="F:pentosyltransferase activity"/>
    <property type="evidence" value="ECO:0007669"/>
    <property type="project" value="TreeGrafter"/>
</dbReference>
<dbReference type="InterPro" id="IPR050297">
    <property type="entry name" value="LipidA_mod_glycosyltrf_83"/>
</dbReference>
<feature type="transmembrane region" description="Helical" evidence="8">
    <location>
        <begin position="140"/>
        <end position="156"/>
    </location>
</feature>
<feature type="transmembrane region" description="Helical" evidence="8">
    <location>
        <begin position="337"/>
        <end position="358"/>
    </location>
</feature>
<feature type="transmembrane region" description="Helical" evidence="8">
    <location>
        <begin position="186"/>
        <end position="210"/>
    </location>
</feature>
<dbReference type="PANTHER" id="PTHR33908:SF11">
    <property type="entry name" value="MEMBRANE PROTEIN"/>
    <property type="match status" value="1"/>
</dbReference>
<name>A0A0G0KC35_9BACT</name>
<evidence type="ECO:0000256" key="2">
    <source>
        <dbReference type="ARBA" id="ARBA00022475"/>
    </source>
</evidence>
<dbReference type="Pfam" id="PF13231">
    <property type="entry name" value="PMT_2"/>
    <property type="match status" value="1"/>
</dbReference>
<dbReference type="PANTHER" id="PTHR33908">
    <property type="entry name" value="MANNOSYLTRANSFERASE YKCB-RELATED"/>
    <property type="match status" value="1"/>
</dbReference>
<evidence type="ECO:0000256" key="4">
    <source>
        <dbReference type="ARBA" id="ARBA00022679"/>
    </source>
</evidence>
<accession>A0A0G0KC35</accession>
<proteinExistence type="predicted"/>
<reference evidence="10 11" key="1">
    <citation type="journal article" date="2015" name="Nature">
        <title>rRNA introns, odd ribosomes, and small enigmatic genomes across a large radiation of phyla.</title>
        <authorList>
            <person name="Brown C.T."/>
            <person name="Hug L.A."/>
            <person name="Thomas B.C."/>
            <person name="Sharon I."/>
            <person name="Castelle C.J."/>
            <person name="Singh A."/>
            <person name="Wilkins M.J."/>
            <person name="Williams K.H."/>
            <person name="Banfield J.F."/>
        </authorList>
    </citation>
    <scope>NUCLEOTIDE SEQUENCE [LARGE SCALE GENOMIC DNA]</scope>
</reference>
<evidence type="ECO:0000256" key="6">
    <source>
        <dbReference type="ARBA" id="ARBA00022989"/>
    </source>
</evidence>
<evidence type="ECO:0000313" key="11">
    <source>
        <dbReference type="Proteomes" id="UP000034591"/>
    </source>
</evidence>
<feature type="domain" description="Glycosyltransferase RgtA/B/C/D-like" evidence="9">
    <location>
        <begin position="111"/>
        <end position="249"/>
    </location>
</feature>
<keyword evidence="4 10" id="KW-0808">Transferase</keyword>
<dbReference type="STRING" id="1618545.US53_C0001G0026"/>
<dbReference type="EMBL" id="LBTI01000001">
    <property type="protein sequence ID" value="KKQ38121.1"/>
    <property type="molecule type" value="Genomic_DNA"/>
</dbReference>
<evidence type="ECO:0000256" key="3">
    <source>
        <dbReference type="ARBA" id="ARBA00022676"/>
    </source>
</evidence>
<feature type="transmembrane region" description="Helical" evidence="8">
    <location>
        <begin position="312"/>
        <end position="331"/>
    </location>
</feature>
<evidence type="ECO:0000256" key="7">
    <source>
        <dbReference type="ARBA" id="ARBA00023136"/>
    </source>
</evidence>